<accession>A0A2H3BGS3</accession>
<evidence type="ECO:0000313" key="2">
    <source>
        <dbReference type="Proteomes" id="UP000218334"/>
    </source>
</evidence>
<dbReference type="Gene3D" id="3.40.50.12660">
    <property type="match status" value="1"/>
</dbReference>
<dbReference type="EMBL" id="KZ293446">
    <property type="protein sequence ID" value="PBK65238.1"/>
    <property type="molecule type" value="Genomic_DNA"/>
</dbReference>
<gene>
    <name evidence="1" type="ORF">ARMSODRAFT_1022365</name>
</gene>
<keyword evidence="2" id="KW-1185">Reference proteome</keyword>
<organism evidence="1 2">
    <name type="scientific">Armillaria solidipes</name>
    <dbReference type="NCBI Taxonomy" id="1076256"/>
    <lineage>
        <taxon>Eukaryota</taxon>
        <taxon>Fungi</taxon>
        <taxon>Dikarya</taxon>
        <taxon>Basidiomycota</taxon>
        <taxon>Agaricomycotina</taxon>
        <taxon>Agaricomycetes</taxon>
        <taxon>Agaricomycetidae</taxon>
        <taxon>Agaricales</taxon>
        <taxon>Marasmiineae</taxon>
        <taxon>Physalacriaceae</taxon>
        <taxon>Armillaria</taxon>
    </lineage>
</organism>
<dbReference type="Proteomes" id="UP000218334">
    <property type="component" value="Unassembled WGS sequence"/>
</dbReference>
<proteinExistence type="predicted"/>
<sequence length="112" mass="12780">MRRWFFRRSVISEKRAIRVGVEDSQYALRAPPQIPSQAACTSLSSETGMAFYNKHHSPRRIDTSRFWAVVIGIDAYKFSPLHGCMSDALFMEKCLTKDLGVLKGRIQRLTDA</sequence>
<dbReference type="AlphaFoldDB" id="A0A2H3BGS3"/>
<name>A0A2H3BGS3_9AGAR</name>
<reference evidence="2" key="1">
    <citation type="journal article" date="2017" name="Nat. Ecol. Evol.">
        <title>Genome expansion and lineage-specific genetic innovations in the forest pathogenic fungi Armillaria.</title>
        <authorList>
            <person name="Sipos G."/>
            <person name="Prasanna A.N."/>
            <person name="Walter M.C."/>
            <person name="O'Connor E."/>
            <person name="Balint B."/>
            <person name="Krizsan K."/>
            <person name="Kiss B."/>
            <person name="Hess J."/>
            <person name="Varga T."/>
            <person name="Slot J."/>
            <person name="Riley R."/>
            <person name="Boka B."/>
            <person name="Rigling D."/>
            <person name="Barry K."/>
            <person name="Lee J."/>
            <person name="Mihaltcheva S."/>
            <person name="LaButti K."/>
            <person name="Lipzen A."/>
            <person name="Waldron R."/>
            <person name="Moloney N.M."/>
            <person name="Sperisen C."/>
            <person name="Kredics L."/>
            <person name="Vagvoelgyi C."/>
            <person name="Patrignani A."/>
            <person name="Fitzpatrick D."/>
            <person name="Nagy I."/>
            <person name="Doyle S."/>
            <person name="Anderson J.B."/>
            <person name="Grigoriev I.V."/>
            <person name="Gueldener U."/>
            <person name="Muensterkoetter M."/>
            <person name="Nagy L.G."/>
        </authorList>
    </citation>
    <scope>NUCLEOTIDE SEQUENCE [LARGE SCALE GENOMIC DNA]</scope>
    <source>
        <strain evidence="2">28-4</strain>
    </source>
</reference>
<protein>
    <submittedName>
        <fullName evidence="1">Uncharacterized protein</fullName>
    </submittedName>
</protein>
<evidence type="ECO:0000313" key="1">
    <source>
        <dbReference type="EMBL" id="PBK65238.1"/>
    </source>
</evidence>